<dbReference type="PANTHER" id="PTHR39087">
    <property type="entry name" value="UPF0104 MEMBRANE PROTEIN MJ1595"/>
    <property type="match status" value="1"/>
</dbReference>
<dbReference type="GO" id="GO:0005886">
    <property type="term" value="C:plasma membrane"/>
    <property type="evidence" value="ECO:0007669"/>
    <property type="project" value="UniProtKB-SubCell"/>
</dbReference>
<keyword evidence="4 6" id="KW-1133">Transmembrane helix</keyword>
<reference evidence="8" key="1">
    <citation type="journal article" date="2023" name="Arch. Microbiol.">
        <title>Desulfoferula mesophilus gen. nov. sp. nov., a mesophilic sulfate-reducing bacterium isolated from a brackish lake sediment.</title>
        <authorList>
            <person name="Watanabe T."/>
            <person name="Yabe T."/>
            <person name="Tsuji J.M."/>
            <person name="Fukui M."/>
        </authorList>
    </citation>
    <scope>NUCLEOTIDE SEQUENCE [LARGE SCALE GENOMIC DNA]</scope>
    <source>
        <strain evidence="8">12FAK</strain>
    </source>
</reference>
<gene>
    <name evidence="7" type="ORF">FAK_20770</name>
</gene>
<dbReference type="RefSeq" id="WP_338598813.1">
    <property type="nucleotide sequence ID" value="NZ_AP028679.1"/>
</dbReference>
<feature type="transmembrane region" description="Helical" evidence="6">
    <location>
        <begin position="119"/>
        <end position="137"/>
    </location>
</feature>
<accession>A0AAU9EM47</accession>
<organism evidence="7 8">
    <name type="scientific">Desulfoferula mesophila</name>
    <dbReference type="NCBI Taxonomy" id="3058419"/>
    <lineage>
        <taxon>Bacteria</taxon>
        <taxon>Pseudomonadati</taxon>
        <taxon>Thermodesulfobacteriota</taxon>
        <taxon>Desulfarculia</taxon>
        <taxon>Desulfarculales</taxon>
        <taxon>Desulfarculaceae</taxon>
        <taxon>Desulfoferula</taxon>
    </lineage>
</organism>
<proteinExistence type="predicted"/>
<dbReference type="PANTHER" id="PTHR39087:SF2">
    <property type="entry name" value="UPF0104 MEMBRANE PROTEIN MJ1595"/>
    <property type="match status" value="1"/>
</dbReference>
<dbReference type="EMBL" id="AP028679">
    <property type="protein sequence ID" value="BEQ15011.1"/>
    <property type="molecule type" value="Genomic_DNA"/>
</dbReference>
<comment type="subcellular location">
    <subcellularLocation>
        <location evidence="1">Cell membrane</location>
        <topology evidence="1">Multi-pass membrane protein</topology>
    </subcellularLocation>
</comment>
<feature type="transmembrane region" description="Helical" evidence="6">
    <location>
        <begin position="157"/>
        <end position="175"/>
    </location>
</feature>
<evidence type="ECO:0000313" key="7">
    <source>
        <dbReference type="EMBL" id="BEQ15011.1"/>
    </source>
</evidence>
<evidence type="ECO:0000256" key="3">
    <source>
        <dbReference type="ARBA" id="ARBA00022692"/>
    </source>
</evidence>
<evidence type="ECO:0000256" key="1">
    <source>
        <dbReference type="ARBA" id="ARBA00004651"/>
    </source>
</evidence>
<feature type="transmembrane region" description="Helical" evidence="6">
    <location>
        <begin position="38"/>
        <end position="56"/>
    </location>
</feature>
<feature type="transmembrane region" description="Helical" evidence="6">
    <location>
        <begin position="220"/>
        <end position="247"/>
    </location>
</feature>
<dbReference type="Proteomes" id="UP001366166">
    <property type="component" value="Chromosome"/>
</dbReference>
<sequence length="338" mass="36922">MWKHYLVGLLVSIAAVYLFLRAAPPGQMLSSFDQLNLWWLAPATAVYVLSYCFRAIRWHYLMRPVALVKFRPLFSSLMIGFLGNNILPAHLGEVVRAIVLGRSEGVSKSATLATVVLERVYDGLTVLFMLLLVLLFVDLPVGQVEGSLITAKNLHTAGWMGLALFAGLLAALQAFRWQRAVSLKVMAWLMRPLPQRISAKVLEGCDAFCDGLAVARASDLVWIGVYSLCTWGVLALWAWMFILAFGINLGFMAGVLMEVVLALALLIPAAPAFVGTFHLAAAATLAFMGANPGVAGSYAMVIWLDHFVSTTLLGMYYLWRLGLGWGALTGKALQDKAR</sequence>
<keyword evidence="5 6" id="KW-0472">Membrane</keyword>
<evidence type="ECO:0000256" key="2">
    <source>
        <dbReference type="ARBA" id="ARBA00022475"/>
    </source>
</evidence>
<keyword evidence="8" id="KW-1185">Reference proteome</keyword>
<protein>
    <submittedName>
        <fullName evidence="7">TIGR00374 family protein</fullName>
    </submittedName>
</protein>
<dbReference type="NCBIfam" id="TIGR00374">
    <property type="entry name" value="flippase-like domain"/>
    <property type="match status" value="1"/>
</dbReference>
<dbReference type="KEGG" id="dmp:FAK_20770"/>
<evidence type="ECO:0000313" key="8">
    <source>
        <dbReference type="Proteomes" id="UP001366166"/>
    </source>
</evidence>
<evidence type="ECO:0000256" key="6">
    <source>
        <dbReference type="SAM" id="Phobius"/>
    </source>
</evidence>
<evidence type="ECO:0000256" key="5">
    <source>
        <dbReference type="ARBA" id="ARBA00023136"/>
    </source>
</evidence>
<dbReference type="Pfam" id="PF03706">
    <property type="entry name" value="LPG_synthase_TM"/>
    <property type="match status" value="1"/>
</dbReference>
<feature type="transmembrane region" description="Helical" evidence="6">
    <location>
        <begin position="259"/>
        <end position="288"/>
    </location>
</feature>
<keyword evidence="3 6" id="KW-0812">Transmembrane</keyword>
<feature type="transmembrane region" description="Helical" evidence="6">
    <location>
        <begin position="300"/>
        <end position="319"/>
    </location>
</feature>
<name>A0AAU9EM47_9BACT</name>
<dbReference type="InterPro" id="IPR022791">
    <property type="entry name" value="L-PG_synthase/AglD"/>
</dbReference>
<dbReference type="AlphaFoldDB" id="A0AAU9EM47"/>
<evidence type="ECO:0000256" key="4">
    <source>
        <dbReference type="ARBA" id="ARBA00022989"/>
    </source>
</evidence>
<keyword evidence="2" id="KW-1003">Cell membrane</keyword>